<name>H1KYD0_9EURY</name>
<dbReference type="RefSeq" id="WP_007044242.1">
    <property type="nucleotide sequence ID" value="NZ_AGJL01000016.1"/>
</dbReference>
<sequence length="103" mass="11655">MLTALNSILTNSINSLGFNCSEGLSKFAQVKTSILIKYYSIYTTIKPLSKKSTDIFIEIIRFLFHIDIGTVVGDTFVTTKKIMKKSKELGMGYIGKLRRQRIL</sequence>
<proteinExistence type="predicted"/>
<evidence type="ECO:0000313" key="1">
    <source>
        <dbReference type="EMBL" id="EHP87214.1"/>
    </source>
</evidence>
<dbReference type="AlphaFoldDB" id="H1KYD0"/>
<gene>
    <name evidence="1" type="ORF">MetfoDRAFT_0803</name>
</gene>
<evidence type="ECO:0000313" key="2">
    <source>
        <dbReference type="Proteomes" id="UP000003706"/>
    </source>
</evidence>
<organism evidence="1 2">
    <name type="scientific">Methanotorris formicicus Mc-S-70</name>
    <dbReference type="NCBI Taxonomy" id="647171"/>
    <lineage>
        <taxon>Archaea</taxon>
        <taxon>Methanobacteriati</taxon>
        <taxon>Methanobacteriota</taxon>
        <taxon>Methanomada group</taxon>
        <taxon>Methanococci</taxon>
        <taxon>Methanococcales</taxon>
        <taxon>Methanocaldococcaceae</taxon>
        <taxon>Methanotorris</taxon>
    </lineage>
</organism>
<protein>
    <submittedName>
        <fullName evidence="1">Uncharacterized protein</fullName>
    </submittedName>
</protein>
<keyword evidence="2" id="KW-1185">Reference proteome</keyword>
<dbReference type="EMBL" id="AGJL01000016">
    <property type="protein sequence ID" value="EHP87214.1"/>
    <property type="molecule type" value="Genomic_DNA"/>
</dbReference>
<reference evidence="1 2" key="1">
    <citation type="submission" date="2011-09" db="EMBL/GenBank/DDBJ databases">
        <title>The draft genome of Methanotorris formicicus Mc-S-70.</title>
        <authorList>
            <consortium name="US DOE Joint Genome Institute (JGI-PGF)"/>
            <person name="Lucas S."/>
            <person name="Han J."/>
            <person name="Lapidus A."/>
            <person name="Cheng J.-F."/>
            <person name="Goodwin L."/>
            <person name="Pitluck S."/>
            <person name="Peters L."/>
            <person name="Land M.L."/>
            <person name="Hauser L."/>
            <person name="Sieprawska-Lupa M."/>
            <person name="Takai K."/>
            <person name="Miyazaki J."/>
            <person name="Whitman W."/>
            <person name="Woyke T.J."/>
        </authorList>
    </citation>
    <scope>NUCLEOTIDE SEQUENCE [LARGE SCALE GENOMIC DNA]</scope>
    <source>
        <strain evidence="1 2">Mc-S-70</strain>
    </source>
</reference>
<comment type="caution">
    <text evidence="1">The sequence shown here is derived from an EMBL/GenBank/DDBJ whole genome shotgun (WGS) entry which is preliminary data.</text>
</comment>
<accession>H1KYD0</accession>
<dbReference type="Proteomes" id="UP000003706">
    <property type="component" value="Unassembled WGS sequence"/>
</dbReference>